<dbReference type="EMBL" id="CAICTM010001355">
    <property type="protein sequence ID" value="CAB9522927.1"/>
    <property type="molecule type" value="Genomic_DNA"/>
</dbReference>
<feature type="domain" description="CRAL-TRIO" evidence="1">
    <location>
        <begin position="1"/>
        <end position="92"/>
    </location>
</feature>
<accession>A0A9N8HRT6</accession>
<name>A0A9N8HRT6_9STRA</name>
<dbReference type="InterPro" id="IPR001251">
    <property type="entry name" value="CRAL-TRIO_dom"/>
</dbReference>
<dbReference type="Gene3D" id="3.40.525.10">
    <property type="entry name" value="CRAL-TRIO lipid binding domain"/>
    <property type="match status" value="1"/>
</dbReference>
<dbReference type="InterPro" id="IPR036865">
    <property type="entry name" value="CRAL-TRIO_dom_sf"/>
</dbReference>
<dbReference type="PROSITE" id="PS50191">
    <property type="entry name" value="CRAL_TRIO"/>
    <property type="match status" value="1"/>
</dbReference>
<dbReference type="PANTHER" id="PTHR23324">
    <property type="entry name" value="SEC14 RELATED PROTEIN"/>
    <property type="match status" value="1"/>
</dbReference>
<dbReference type="InterPro" id="IPR051064">
    <property type="entry name" value="SEC14/CRAL-TRIO_domain"/>
</dbReference>
<evidence type="ECO:0000259" key="1">
    <source>
        <dbReference type="PROSITE" id="PS50191"/>
    </source>
</evidence>
<organism evidence="2 3">
    <name type="scientific">Seminavis robusta</name>
    <dbReference type="NCBI Taxonomy" id="568900"/>
    <lineage>
        <taxon>Eukaryota</taxon>
        <taxon>Sar</taxon>
        <taxon>Stramenopiles</taxon>
        <taxon>Ochrophyta</taxon>
        <taxon>Bacillariophyta</taxon>
        <taxon>Bacillariophyceae</taxon>
        <taxon>Bacillariophycidae</taxon>
        <taxon>Naviculales</taxon>
        <taxon>Naviculaceae</taxon>
        <taxon>Seminavis</taxon>
    </lineage>
</organism>
<gene>
    <name evidence="2" type="ORF">SEMRO_1357_G265810.1</name>
</gene>
<dbReference type="Proteomes" id="UP001153069">
    <property type="component" value="Unassembled WGS sequence"/>
</dbReference>
<evidence type="ECO:0000313" key="3">
    <source>
        <dbReference type="Proteomes" id="UP001153069"/>
    </source>
</evidence>
<dbReference type="GO" id="GO:0005737">
    <property type="term" value="C:cytoplasm"/>
    <property type="evidence" value="ECO:0007669"/>
    <property type="project" value="TreeGrafter"/>
</dbReference>
<proteinExistence type="predicted"/>
<keyword evidence="3" id="KW-1185">Reference proteome</keyword>
<dbReference type="SUPFAM" id="SSF52087">
    <property type="entry name" value="CRAL/TRIO domain"/>
    <property type="match status" value="1"/>
</dbReference>
<dbReference type="CDD" id="cd00170">
    <property type="entry name" value="SEC14"/>
    <property type="match status" value="1"/>
</dbReference>
<dbReference type="Pfam" id="PF00650">
    <property type="entry name" value="CRAL_TRIO"/>
    <property type="match status" value="1"/>
</dbReference>
<comment type="caution">
    <text evidence="2">The sequence shown here is derived from an EMBL/GenBank/DDBJ whole genome shotgun (WGS) entry which is preliminary data.</text>
</comment>
<dbReference type="OrthoDB" id="75724at2759"/>
<evidence type="ECO:0000313" key="2">
    <source>
        <dbReference type="EMBL" id="CAB9522927.1"/>
    </source>
</evidence>
<reference evidence="2" key="1">
    <citation type="submission" date="2020-06" db="EMBL/GenBank/DDBJ databases">
        <authorList>
            <consortium name="Plant Systems Biology data submission"/>
        </authorList>
    </citation>
    <scope>NUCLEOTIDE SEQUENCE</scope>
    <source>
        <strain evidence="2">D6</strain>
    </source>
</reference>
<dbReference type="PANTHER" id="PTHR23324:SF83">
    <property type="entry name" value="SEC14-LIKE PROTEIN 2"/>
    <property type="match status" value="1"/>
</dbReference>
<sequence>MIHKEAKKQDAAAAKCLEDKYPQLLGEMLVVNAPKWIHVVFAILKPFLPKRLLQKVRIIQPLKKEKDLQAVLVYCQVDHLPAKYGGNLPTWPPVLLPQEE</sequence>
<protein>
    <recommendedName>
        <fullName evidence="1">CRAL-TRIO domain-containing protein</fullName>
    </recommendedName>
</protein>
<dbReference type="AlphaFoldDB" id="A0A9N8HRT6"/>